<organism evidence="2 3">
    <name type="scientific">Paramuricea clavata</name>
    <name type="common">Red gorgonian</name>
    <name type="synonym">Violescent sea-whip</name>
    <dbReference type="NCBI Taxonomy" id="317549"/>
    <lineage>
        <taxon>Eukaryota</taxon>
        <taxon>Metazoa</taxon>
        <taxon>Cnidaria</taxon>
        <taxon>Anthozoa</taxon>
        <taxon>Octocorallia</taxon>
        <taxon>Malacalcyonacea</taxon>
        <taxon>Plexauridae</taxon>
        <taxon>Paramuricea</taxon>
    </lineage>
</organism>
<keyword evidence="3" id="KW-1185">Reference proteome</keyword>
<evidence type="ECO:0000313" key="3">
    <source>
        <dbReference type="Proteomes" id="UP001152795"/>
    </source>
</evidence>
<dbReference type="InterPro" id="IPR038586">
    <property type="entry name" value="Tctex-1-like_sf"/>
</dbReference>
<comment type="caution">
    <text evidence="2">The sequence shown here is derived from an EMBL/GenBank/DDBJ whole genome shotgun (WGS) entry which is preliminary data.</text>
</comment>
<dbReference type="EMBL" id="CACRXK020010579">
    <property type="protein sequence ID" value="CAB4019680.1"/>
    <property type="molecule type" value="Genomic_DNA"/>
</dbReference>
<dbReference type="Pfam" id="PF03645">
    <property type="entry name" value="Tctex-1"/>
    <property type="match status" value="1"/>
</dbReference>
<name>A0A6S7IRY7_PARCT</name>
<proteinExistence type="inferred from homology"/>
<gene>
    <name evidence="2" type="ORF">PACLA_8A005225</name>
</gene>
<dbReference type="CDD" id="cd21451">
    <property type="entry name" value="DLC-like_TCTEX1D"/>
    <property type="match status" value="1"/>
</dbReference>
<evidence type="ECO:0000313" key="2">
    <source>
        <dbReference type="EMBL" id="CAB4019680.1"/>
    </source>
</evidence>
<comment type="similarity">
    <text evidence="1">Belongs to the dynein light chain Tctex-type family.</text>
</comment>
<dbReference type="Proteomes" id="UP001152795">
    <property type="component" value="Unassembled WGS sequence"/>
</dbReference>
<sequence>MIIKCEGLFSIHHLTIECIGGGNVFVSSAFCIIINMSWLSHLTRRNRSYTFGADEFPPIDKDVSSSQRRNLIASSVRSAVSGVGVHARKRSSTWHGAAVQVNQVDIEEDWSSKCRTTRTAASLKEKLCQIITEELSKHLENEKDLKSSQEFVKKSAMIGKVISTRARQLIGCNTKIVSSVFIGEVRGDGIEVASQCVFDPTQDAFASGNFKSPHIFAVGTLFVTTYEASLHA</sequence>
<evidence type="ECO:0000256" key="1">
    <source>
        <dbReference type="ARBA" id="ARBA00005361"/>
    </source>
</evidence>
<dbReference type="OrthoDB" id="10248487at2759"/>
<dbReference type="Gene3D" id="3.30.1140.40">
    <property type="entry name" value="Tctex-1"/>
    <property type="match status" value="1"/>
</dbReference>
<dbReference type="InterPro" id="IPR005334">
    <property type="entry name" value="Tctex-1-like"/>
</dbReference>
<dbReference type="AlphaFoldDB" id="A0A6S7IRY7"/>
<protein>
    <submittedName>
        <fullName evidence="2">Uncharacterized protein</fullName>
    </submittedName>
</protein>
<accession>A0A6S7IRY7</accession>
<reference evidence="2" key="1">
    <citation type="submission" date="2020-04" db="EMBL/GenBank/DDBJ databases">
        <authorList>
            <person name="Alioto T."/>
            <person name="Alioto T."/>
            <person name="Gomez Garrido J."/>
        </authorList>
    </citation>
    <scope>NUCLEOTIDE SEQUENCE</scope>
    <source>
        <strain evidence="2">A484AB</strain>
    </source>
</reference>